<keyword evidence="2" id="KW-0812">Transmembrane</keyword>
<evidence type="ECO:0000313" key="4">
    <source>
        <dbReference type="Proteomes" id="UP000234905"/>
    </source>
</evidence>
<accession>A0AAP8LSA6</accession>
<dbReference type="EMBL" id="PKJN01000001">
    <property type="protein sequence ID" value="PKZ59992.1"/>
    <property type="molecule type" value="Genomic_DNA"/>
</dbReference>
<keyword evidence="1" id="KW-0175">Coiled coil</keyword>
<keyword evidence="2" id="KW-0472">Membrane</keyword>
<sequence>MSFDNWLTIAGMFISIAISVIGCIIESCRAKKGDAALQKQVDSLKKQADELERLANAANKTRWSLRCSFKHMYVLKNDSPFTLFNVKVDVPDAASFTPFSAESIGSMSEVSFFIYCGSTRDCVITWDELVDNVSKSYSLTLQIPNALR</sequence>
<dbReference type="AlphaFoldDB" id="A0AAP8LSA6"/>
<name>A0AAP8LSA6_GARVA</name>
<organism evidence="3 4">
    <name type="scientific">Gardnerella vaginalis</name>
    <dbReference type="NCBI Taxonomy" id="2702"/>
    <lineage>
        <taxon>Bacteria</taxon>
        <taxon>Bacillati</taxon>
        <taxon>Actinomycetota</taxon>
        <taxon>Actinomycetes</taxon>
        <taxon>Bifidobacteriales</taxon>
        <taxon>Bifidobacteriaceae</taxon>
        <taxon>Gardnerella</taxon>
    </lineage>
</organism>
<proteinExistence type="predicted"/>
<evidence type="ECO:0000313" key="3">
    <source>
        <dbReference type="EMBL" id="PKZ59992.1"/>
    </source>
</evidence>
<keyword evidence="2" id="KW-1133">Transmembrane helix</keyword>
<evidence type="ECO:0000256" key="1">
    <source>
        <dbReference type="SAM" id="Coils"/>
    </source>
</evidence>
<evidence type="ECO:0000256" key="2">
    <source>
        <dbReference type="SAM" id="Phobius"/>
    </source>
</evidence>
<feature type="coiled-coil region" evidence="1">
    <location>
        <begin position="34"/>
        <end position="61"/>
    </location>
</feature>
<dbReference type="Proteomes" id="UP000234905">
    <property type="component" value="Unassembled WGS sequence"/>
</dbReference>
<gene>
    <name evidence="3" type="ORF">CYJ61_00875</name>
</gene>
<feature type="transmembrane region" description="Helical" evidence="2">
    <location>
        <begin position="6"/>
        <end position="25"/>
    </location>
</feature>
<protein>
    <submittedName>
        <fullName evidence="3">Uncharacterized protein</fullName>
    </submittedName>
</protein>
<reference evidence="3 4" key="1">
    <citation type="submission" date="2017-12" db="EMBL/GenBank/DDBJ databases">
        <title>Phylogenetic diversity of female urinary microbiome.</title>
        <authorList>
            <person name="Thomas-White K."/>
            <person name="Wolfe A.J."/>
        </authorList>
    </citation>
    <scope>NUCLEOTIDE SEQUENCE [LARGE SCALE GENOMIC DNA]</scope>
    <source>
        <strain evidence="3 4">UMB0682</strain>
    </source>
</reference>
<comment type="caution">
    <text evidence="3">The sequence shown here is derived from an EMBL/GenBank/DDBJ whole genome shotgun (WGS) entry which is preliminary data.</text>
</comment>